<organism evidence="2 3">
    <name type="scientific">Microbacterium allomyrinae</name>
    <dbReference type="NCBI Taxonomy" id="2830666"/>
    <lineage>
        <taxon>Bacteria</taxon>
        <taxon>Bacillati</taxon>
        <taxon>Actinomycetota</taxon>
        <taxon>Actinomycetes</taxon>
        <taxon>Micrococcales</taxon>
        <taxon>Microbacteriaceae</taxon>
        <taxon>Microbacterium</taxon>
    </lineage>
</organism>
<comment type="caution">
    <text evidence="2">The sequence shown here is derived from an EMBL/GenBank/DDBJ whole genome shotgun (WGS) entry which is preliminary data.</text>
</comment>
<keyword evidence="1" id="KW-1133">Transmembrane helix</keyword>
<keyword evidence="1" id="KW-0812">Transmembrane</keyword>
<keyword evidence="1" id="KW-0472">Membrane</keyword>
<name>A0A9X1LVW2_9MICO</name>
<evidence type="ECO:0000313" key="3">
    <source>
        <dbReference type="Proteomes" id="UP001139354"/>
    </source>
</evidence>
<dbReference type="AlphaFoldDB" id="A0A9X1LVW2"/>
<keyword evidence="3" id="KW-1185">Reference proteome</keyword>
<protein>
    <submittedName>
        <fullName evidence="2">Uncharacterized protein</fullName>
    </submittedName>
</protein>
<reference evidence="2" key="1">
    <citation type="submission" date="2021-04" db="EMBL/GenBank/DDBJ databases">
        <title>Microbacterium tenobrionis sp. nov. and Microbacterium allomyrinae sp. nov., isolated from larvae of Tenobrio molitor and Allomyrina dichotoma, respectively.</title>
        <authorList>
            <person name="Lee S.D."/>
        </authorList>
    </citation>
    <scope>NUCLEOTIDE SEQUENCE</scope>
    <source>
        <strain evidence="2">BWT-G7</strain>
    </source>
</reference>
<gene>
    <name evidence="2" type="ORF">KEC57_12745</name>
</gene>
<proteinExistence type="predicted"/>
<evidence type="ECO:0000256" key="1">
    <source>
        <dbReference type="SAM" id="Phobius"/>
    </source>
</evidence>
<dbReference type="Proteomes" id="UP001139354">
    <property type="component" value="Unassembled WGS sequence"/>
</dbReference>
<evidence type="ECO:0000313" key="2">
    <source>
        <dbReference type="EMBL" id="MCC2033049.1"/>
    </source>
</evidence>
<sequence>MGNITEDPAVAPEPVAPAPASKTPLWIGLAAVGGLIVGIMGTLAVSGIVSSVSSATAQAEVDTRLEDAVDRCKASDGTELGDKNQTLVIDVQGNEDATGASYADQACILEFLDMPASVESHINQTTSMDGRQSESWDGLTIEWSYHPDRGSDMVIMIDEAE</sequence>
<dbReference type="RefSeq" id="WP_229385017.1">
    <property type="nucleotide sequence ID" value="NZ_JAGTTN010000004.1"/>
</dbReference>
<dbReference type="EMBL" id="JAGTTN010000004">
    <property type="protein sequence ID" value="MCC2033049.1"/>
    <property type="molecule type" value="Genomic_DNA"/>
</dbReference>
<accession>A0A9X1LVW2</accession>
<feature type="transmembrane region" description="Helical" evidence="1">
    <location>
        <begin position="25"/>
        <end position="49"/>
    </location>
</feature>